<dbReference type="InterPro" id="IPR036909">
    <property type="entry name" value="Cyt_c-like_dom_sf"/>
</dbReference>
<evidence type="ECO:0000313" key="7">
    <source>
        <dbReference type="EMBL" id="PHN03540.1"/>
    </source>
</evidence>
<feature type="domain" description="Cytochrome c" evidence="6">
    <location>
        <begin position="337"/>
        <end position="469"/>
    </location>
</feature>
<evidence type="ECO:0000256" key="2">
    <source>
        <dbReference type="ARBA" id="ARBA00022723"/>
    </source>
</evidence>
<name>A0A2D0N580_FLAN2</name>
<evidence type="ECO:0000256" key="5">
    <source>
        <dbReference type="SAM" id="SignalP"/>
    </source>
</evidence>
<dbReference type="InterPro" id="IPR009056">
    <property type="entry name" value="Cyt_c-like_dom"/>
</dbReference>
<gene>
    <name evidence="7" type="ORF">CRP01_26440</name>
</gene>
<reference evidence="7 8" key="1">
    <citation type="submission" date="2017-10" db="EMBL/GenBank/DDBJ databases">
        <title>The draft genome sequence of Lewinella nigricans NBRC 102662.</title>
        <authorList>
            <person name="Wang K."/>
        </authorList>
    </citation>
    <scope>NUCLEOTIDE SEQUENCE [LARGE SCALE GENOMIC DNA]</scope>
    <source>
        <strain evidence="7 8">NBRC 102662</strain>
    </source>
</reference>
<dbReference type="Pfam" id="PF06537">
    <property type="entry name" value="DHOR"/>
    <property type="match status" value="1"/>
</dbReference>
<dbReference type="EMBL" id="PDUD01000031">
    <property type="protein sequence ID" value="PHN03540.1"/>
    <property type="molecule type" value="Genomic_DNA"/>
</dbReference>
<sequence>MQHIMAAKRLFFLSILLSLVACTKDEPLLETEAGEKYSGGENFTTFDFSENAFGVQGRNLSREDENLFVAGNALFRTNWVTAPASVQSLDGLGPVFNAISCGSCHFKDGRAEPPLSPDEPLNGLLFRLSVTAPGQHGQTLGDPVYGLQLQDKAILGVRQEASVHVNYREISGTYADGSIYTLREPDYEFYDLRFGDFAADLHFSPRIAQQIPGLGLLENIPESNILALADEQDADGDGISGRPNYVWDKVKQSVALGRFGWKANQPHLRQQTADAFNGDIGITSSINPQDHLTDTQREALQDVPNGGEPELSDDQLDRVVRYLETLAVPGRRNVDDAQVLQGKAMFHQLQCATCHQPKMETAANGPIPALNNQTIYPYTDLLLHDMGPGLADNRPDFLASGTEWRTPPLWGIGLIATVNGHTTLLHDGRARNLEEAILWHGGEAEAAQKAFTQLAASEREALIRFLESL</sequence>
<dbReference type="GO" id="GO:0009055">
    <property type="term" value="F:electron transfer activity"/>
    <property type="evidence" value="ECO:0007669"/>
    <property type="project" value="InterPro"/>
</dbReference>
<protein>
    <submittedName>
        <fullName evidence="7">Thiol oxidoreductase</fullName>
    </submittedName>
</protein>
<evidence type="ECO:0000256" key="1">
    <source>
        <dbReference type="ARBA" id="ARBA00022617"/>
    </source>
</evidence>
<dbReference type="PIRSF" id="PIRSF028099">
    <property type="entry name" value="DUF1111"/>
    <property type="match status" value="1"/>
</dbReference>
<dbReference type="OrthoDB" id="9805202at2"/>
<accession>A0A2D0N580</accession>
<dbReference type="InterPro" id="IPR051395">
    <property type="entry name" value="Cytochrome_c_Peroxidase/MauG"/>
</dbReference>
<evidence type="ECO:0000256" key="3">
    <source>
        <dbReference type="ARBA" id="ARBA00023004"/>
    </source>
</evidence>
<evidence type="ECO:0000259" key="6">
    <source>
        <dbReference type="PROSITE" id="PS51007"/>
    </source>
</evidence>
<dbReference type="AlphaFoldDB" id="A0A2D0N580"/>
<dbReference type="SUPFAM" id="SSF46626">
    <property type="entry name" value="Cytochrome c"/>
    <property type="match status" value="1"/>
</dbReference>
<feature type="chain" id="PRO_5012858673" evidence="5">
    <location>
        <begin position="24"/>
        <end position="469"/>
    </location>
</feature>
<organism evidence="7 8">
    <name type="scientific">Flavilitoribacter nigricans (strain ATCC 23147 / DSM 23189 / NBRC 102662 / NCIMB 1420 / SS-2)</name>
    <name type="common">Lewinella nigricans</name>
    <dbReference type="NCBI Taxonomy" id="1122177"/>
    <lineage>
        <taxon>Bacteria</taxon>
        <taxon>Pseudomonadati</taxon>
        <taxon>Bacteroidota</taxon>
        <taxon>Saprospiria</taxon>
        <taxon>Saprospirales</taxon>
        <taxon>Lewinellaceae</taxon>
        <taxon>Flavilitoribacter</taxon>
    </lineage>
</organism>
<evidence type="ECO:0000313" key="8">
    <source>
        <dbReference type="Proteomes" id="UP000223913"/>
    </source>
</evidence>
<dbReference type="GO" id="GO:0020037">
    <property type="term" value="F:heme binding"/>
    <property type="evidence" value="ECO:0007669"/>
    <property type="project" value="InterPro"/>
</dbReference>
<dbReference type="GO" id="GO:0046872">
    <property type="term" value="F:metal ion binding"/>
    <property type="evidence" value="ECO:0007669"/>
    <property type="project" value="UniProtKB-KW"/>
</dbReference>
<keyword evidence="3 4" id="KW-0408">Iron</keyword>
<dbReference type="Proteomes" id="UP000223913">
    <property type="component" value="Unassembled WGS sequence"/>
</dbReference>
<dbReference type="PROSITE" id="PS51007">
    <property type="entry name" value="CYTC"/>
    <property type="match status" value="1"/>
</dbReference>
<keyword evidence="1 4" id="KW-0349">Heme</keyword>
<proteinExistence type="predicted"/>
<keyword evidence="2 4" id="KW-0479">Metal-binding</keyword>
<keyword evidence="8" id="KW-1185">Reference proteome</keyword>
<comment type="caution">
    <text evidence="7">The sequence shown here is derived from an EMBL/GenBank/DDBJ whole genome shotgun (WGS) entry which is preliminary data.</text>
</comment>
<dbReference type="PANTHER" id="PTHR30600">
    <property type="entry name" value="CYTOCHROME C PEROXIDASE-RELATED"/>
    <property type="match status" value="1"/>
</dbReference>
<dbReference type="PANTHER" id="PTHR30600:SF4">
    <property type="entry name" value="CYTOCHROME C DOMAIN-CONTAINING PROTEIN"/>
    <property type="match status" value="1"/>
</dbReference>
<keyword evidence="5" id="KW-0732">Signal</keyword>
<evidence type="ECO:0000256" key="4">
    <source>
        <dbReference type="PROSITE-ProRule" id="PRU00433"/>
    </source>
</evidence>
<dbReference type="Gene3D" id="1.10.760.10">
    <property type="entry name" value="Cytochrome c-like domain"/>
    <property type="match status" value="1"/>
</dbReference>
<dbReference type="InterPro" id="IPR010538">
    <property type="entry name" value="DHOR"/>
</dbReference>
<dbReference type="GO" id="GO:0004130">
    <property type="term" value="F:cytochrome-c peroxidase activity"/>
    <property type="evidence" value="ECO:0007669"/>
    <property type="project" value="TreeGrafter"/>
</dbReference>
<feature type="signal peptide" evidence="5">
    <location>
        <begin position="1"/>
        <end position="23"/>
    </location>
</feature>